<dbReference type="PANTHER" id="PTHR12651:SF1">
    <property type="entry name" value="26S PROTEASOME NON-ATPASE REGULATORY SUBUNIT 9"/>
    <property type="match status" value="1"/>
</dbReference>
<dbReference type="InterPro" id="IPR040815">
    <property type="entry name" value="Nas2_N"/>
</dbReference>
<dbReference type="GO" id="GO:0070682">
    <property type="term" value="P:proteasome regulatory particle assembly"/>
    <property type="evidence" value="ECO:0007669"/>
    <property type="project" value="InterPro"/>
</dbReference>
<dbReference type="EMBL" id="REGN01001879">
    <property type="protein sequence ID" value="RNA31922.1"/>
    <property type="molecule type" value="Genomic_DNA"/>
</dbReference>
<keyword evidence="5" id="KW-0647">Proteasome</keyword>
<gene>
    <name evidence="5" type="ORF">BpHYR1_026430</name>
</gene>
<dbReference type="InterPro" id="IPR035269">
    <property type="entry name" value="PSMD9"/>
</dbReference>
<sequence length="213" mass="24428">MNTSSHYEFLVQKKADIEDQLNEYNEILIREKNIGMTEELVDKEGYPRSDIDIYKVRLARQQINRLKNDYNSLLVEIEKELINIHSKFNEEDRPGEFVEKTIPLSNEQIIEHRPFAKITQVDPKSPSSEAGLETDDEIIQLGPFTHLNTQKSLAEIGDHVRKSENKIILVKIQRNDNGNESMAANGKKKIIVKLVPKKWSGHGLLGCKIVPID</sequence>
<evidence type="ECO:0000256" key="1">
    <source>
        <dbReference type="ARBA" id="ARBA00005256"/>
    </source>
</evidence>
<reference evidence="5 6" key="1">
    <citation type="journal article" date="2018" name="Sci. Rep.">
        <title>Genomic signatures of local adaptation to the degree of environmental predictability in rotifers.</title>
        <authorList>
            <person name="Franch-Gras L."/>
            <person name="Hahn C."/>
            <person name="Garcia-Roger E.M."/>
            <person name="Carmona M.J."/>
            <person name="Serra M."/>
            <person name="Gomez A."/>
        </authorList>
    </citation>
    <scope>NUCLEOTIDE SEQUENCE [LARGE SCALE GENOMIC DNA]</scope>
    <source>
        <strain evidence="5">HYR1</strain>
    </source>
</reference>
<name>A0A3M7S837_BRAPC</name>
<dbReference type="Gene3D" id="6.10.140.1710">
    <property type="match status" value="1"/>
</dbReference>
<evidence type="ECO:0000313" key="6">
    <source>
        <dbReference type="Proteomes" id="UP000276133"/>
    </source>
</evidence>
<keyword evidence="6" id="KW-1185">Reference proteome</keyword>
<comment type="caution">
    <text evidence="5">The sequence shown here is derived from an EMBL/GenBank/DDBJ whole genome shotgun (WGS) entry which is preliminary data.</text>
</comment>
<evidence type="ECO:0000256" key="2">
    <source>
        <dbReference type="ARBA" id="ARBA00023186"/>
    </source>
</evidence>
<accession>A0A3M7S837</accession>
<dbReference type="Pfam" id="PF18265">
    <property type="entry name" value="Nas2_N"/>
    <property type="match status" value="1"/>
</dbReference>
<evidence type="ECO:0000313" key="5">
    <source>
        <dbReference type="EMBL" id="RNA31922.1"/>
    </source>
</evidence>
<comment type="similarity">
    <text evidence="1">Belongs to the proteasome subunit p27 family.</text>
</comment>
<feature type="domain" description="Nas2 N-terminal" evidence="4">
    <location>
        <begin position="10"/>
        <end position="86"/>
    </location>
</feature>
<dbReference type="PANTHER" id="PTHR12651">
    <property type="entry name" value="26S PROTEASOME NON-ATPASE REGULATORY SUBUNIT 9"/>
    <property type="match status" value="1"/>
</dbReference>
<protein>
    <submittedName>
        <fullName evidence="5">26S proteasome non-ATPase regulatory subunit 9</fullName>
    </submittedName>
</protein>
<keyword evidence="3" id="KW-0175">Coiled coil</keyword>
<proteinExistence type="inferred from homology"/>
<dbReference type="Gene3D" id="2.30.42.10">
    <property type="match status" value="1"/>
</dbReference>
<evidence type="ECO:0000259" key="4">
    <source>
        <dbReference type="Pfam" id="PF18265"/>
    </source>
</evidence>
<organism evidence="5 6">
    <name type="scientific">Brachionus plicatilis</name>
    <name type="common">Marine rotifer</name>
    <name type="synonym">Brachionus muelleri</name>
    <dbReference type="NCBI Taxonomy" id="10195"/>
    <lineage>
        <taxon>Eukaryota</taxon>
        <taxon>Metazoa</taxon>
        <taxon>Spiralia</taxon>
        <taxon>Gnathifera</taxon>
        <taxon>Rotifera</taxon>
        <taxon>Eurotatoria</taxon>
        <taxon>Monogononta</taxon>
        <taxon>Pseudotrocha</taxon>
        <taxon>Ploima</taxon>
        <taxon>Brachionidae</taxon>
        <taxon>Brachionus</taxon>
    </lineage>
</organism>
<dbReference type="STRING" id="10195.A0A3M7S837"/>
<dbReference type="SUPFAM" id="SSF50156">
    <property type="entry name" value="PDZ domain-like"/>
    <property type="match status" value="1"/>
</dbReference>
<dbReference type="GO" id="GO:0005737">
    <property type="term" value="C:cytoplasm"/>
    <property type="evidence" value="ECO:0007669"/>
    <property type="project" value="TreeGrafter"/>
</dbReference>
<dbReference type="OrthoDB" id="72325at2759"/>
<dbReference type="Proteomes" id="UP000276133">
    <property type="component" value="Unassembled WGS sequence"/>
</dbReference>
<feature type="coiled-coil region" evidence="3">
    <location>
        <begin position="56"/>
        <end position="83"/>
    </location>
</feature>
<dbReference type="GO" id="GO:0000502">
    <property type="term" value="C:proteasome complex"/>
    <property type="evidence" value="ECO:0007669"/>
    <property type="project" value="UniProtKB-KW"/>
</dbReference>
<evidence type="ECO:0000256" key="3">
    <source>
        <dbReference type="SAM" id="Coils"/>
    </source>
</evidence>
<dbReference type="GO" id="GO:0005634">
    <property type="term" value="C:nucleus"/>
    <property type="evidence" value="ECO:0007669"/>
    <property type="project" value="TreeGrafter"/>
</dbReference>
<dbReference type="AlphaFoldDB" id="A0A3M7S837"/>
<dbReference type="InterPro" id="IPR036034">
    <property type="entry name" value="PDZ_sf"/>
</dbReference>
<dbReference type="FunFam" id="2.30.42.10:FF:000107">
    <property type="entry name" value="26S proteasome non-ATPase regulatory subunit 9"/>
    <property type="match status" value="1"/>
</dbReference>
<keyword evidence="2" id="KW-0143">Chaperone</keyword>